<evidence type="ECO:0000313" key="2">
    <source>
        <dbReference type="Proteomes" id="UP000051084"/>
    </source>
</evidence>
<dbReference type="RefSeq" id="WP_056995262.1">
    <property type="nucleotide sequence ID" value="NZ_AZGC01000010.1"/>
</dbReference>
<proteinExistence type="predicted"/>
<dbReference type="Proteomes" id="UP000051084">
    <property type="component" value="Unassembled WGS sequence"/>
</dbReference>
<dbReference type="PATRIC" id="fig|1423742.4.peg.279"/>
<reference evidence="1 2" key="1">
    <citation type="journal article" date="2015" name="Genome Announc.">
        <title>Expanding the biotechnology potential of lactobacilli through comparative genomics of 213 strains and associated genera.</title>
        <authorList>
            <person name="Sun Z."/>
            <person name="Harris H.M."/>
            <person name="McCann A."/>
            <person name="Guo C."/>
            <person name="Argimon S."/>
            <person name="Zhang W."/>
            <person name="Yang X."/>
            <person name="Jeffery I.B."/>
            <person name="Cooney J.C."/>
            <person name="Kagawa T.F."/>
            <person name="Liu W."/>
            <person name="Song Y."/>
            <person name="Salvetti E."/>
            <person name="Wrobel A."/>
            <person name="Rasinkangas P."/>
            <person name="Parkhill J."/>
            <person name="Rea M.C."/>
            <person name="O'Sullivan O."/>
            <person name="Ritari J."/>
            <person name="Douillard F.P."/>
            <person name="Paul Ross R."/>
            <person name="Yang R."/>
            <person name="Briner A.E."/>
            <person name="Felis G.E."/>
            <person name="de Vos W.M."/>
            <person name="Barrangou R."/>
            <person name="Klaenhammer T.R."/>
            <person name="Caufield P.W."/>
            <person name="Cui Y."/>
            <person name="Zhang H."/>
            <person name="O'Toole P.W."/>
        </authorList>
    </citation>
    <scope>NUCLEOTIDE SEQUENCE [LARGE SCALE GENOMIC DNA]</scope>
    <source>
        <strain evidence="1 2">DSM 18793</strain>
    </source>
</reference>
<dbReference type="OrthoDB" id="2991268at2"/>
<protein>
    <submittedName>
        <fullName evidence="1">Uncharacterized protein</fullName>
    </submittedName>
</protein>
<gene>
    <name evidence="1" type="ORF">FC21_GL000264</name>
</gene>
<name>A0A0R1V321_9LACO</name>
<sequence>MNNINELYKKYKSSNSKWIISQITNNHSEYQSRANFINISNKFLATPENTPILYHYTTYESLKKIIETNEFLLGSIKEMNDSEEIKHTFDLGRIILKELGATQDEIKSFNEIFLAKFVQYDTYLISFTKNNSSMAMQKYGDVALEFKLSEVQGVLAEKFTPKNFELKSGDAYVFPMIVNYDEEFQKRWLYPIVKMILFCIRNTEIEDYIINYYLYSSMYSFYVLSLCFKRHIIHEENEIRILVLRKVTHGESHEEKILNEKPRIVMPLNYQLIKKVIANRSWYGKLPVINNLLSANDFVDTKVELTKLPY</sequence>
<comment type="caution">
    <text evidence="1">The sequence shown here is derived from an EMBL/GenBank/DDBJ whole genome shotgun (WGS) entry which is preliminary data.</text>
</comment>
<evidence type="ECO:0000313" key="1">
    <source>
        <dbReference type="EMBL" id="KRL96267.1"/>
    </source>
</evidence>
<accession>A0A0R1V321</accession>
<dbReference type="EMBL" id="AZGC01000010">
    <property type="protein sequence ID" value="KRL96267.1"/>
    <property type="molecule type" value="Genomic_DNA"/>
</dbReference>
<dbReference type="AlphaFoldDB" id="A0A0R1V321"/>
<keyword evidence="2" id="KW-1185">Reference proteome</keyword>
<dbReference type="STRING" id="417373.GCA_001570685_00691"/>
<organism evidence="1 2">
    <name type="scientific">Limosilactobacillus equigenerosi DSM 18793 = JCM 14505</name>
    <dbReference type="NCBI Taxonomy" id="1423742"/>
    <lineage>
        <taxon>Bacteria</taxon>
        <taxon>Bacillati</taxon>
        <taxon>Bacillota</taxon>
        <taxon>Bacilli</taxon>
        <taxon>Lactobacillales</taxon>
        <taxon>Lactobacillaceae</taxon>
        <taxon>Limosilactobacillus</taxon>
    </lineage>
</organism>